<dbReference type="EMBL" id="MGJN01000008">
    <property type="protein sequence ID" value="OGN07205.1"/>
    <property type="molecule type" value="Genomic_DNA"/>
</dbReference>
<name>A0A1F8F250_9BACT</name>
<dbReference type="Proteomes" id="UP000176834">
    <property type="component" value="Unassembled WGS sequence"/>
</dbReference>
<comment type="caution">
    <text evidence="1">The sequence shown here is derived from an EMBL/GenBank/DDBJ whole genome shotgun (WGS) entry which is preliminary data.</text>
</comment>
<proteinExistence type="predicted"/>
<evidence type="ECO:0008006" key="3">
    <source>
        <dbReference type="Google" id="ProtNLM"/>
    </source>
</evidence>
<reference evidence="1 2" key="1">
    <citation type="journal article" date="2016" name="Nat. Commun.">
        <title>Thousands of microbial genomes shed light on interconnected biogeochemical processes in an aquifer system.</title>
        <authorList>
            <person name="Anantharaman K."/>
            <person name="Brown C.T."/>
            <person name="Hug L.A."/>
            <person name="Sharon I."/>
            <person name="Castelle C.J."/>
            <person name="Probst A.J."/>
            <person name="Thomas B.C."/>
            <person name="Singh A."/>
            <person name="Wilkins M.J."/>
            <person name="Karaoz U."/>
            <person name="Brodie E.L."/>
            <person name="Williams K.H."/>
            <person name="Hubbard S.S."/>
            <person name="Banfield J.F."/>
        </authorList>
    </citation>
    <scope>NUCLEOTIDE SEQUENCE [LARGE SCALE GENOMIC DNA]</scope>
</reference>
<sequence length="203" mass="23928">MENKFLIRKLYLNNLSGPEIARKLGLNIRWVYRCLERQNIQRRTAVVGNKIRFENSPLSFSFKSKLSRSEEKLLIAAVMLYYGEGAKTGQCVDFANSDPLMLKIFLKFLREICGVKETRLRFYLYCFSNQNTNALIRYWCDFLNISRENFTKPYIRKADINLKRTTKYGVLHIRYSDLRLLRKILNYNSDLTKKLLKNGGVAE</sequence>
<evidence type="ECO:0000313" key="1">
    <source>
        <dbReference type="EMBL" id="OGN07205.1"/>
    </source>
</evidence>
<dbReference type="AlphaFoldDB" id="A0A1F8F250"/>
<organism evidence="1 2">
    <name type="scientific">Candidatus Yanofskybacteria bacterium RIFCSPHIGHO2_02_FULL_38_22b</name>
    <dbReference type="NCBI Taxonomy" id="1802673"/>
    <lineage>
        <taxon>Bacteria</taxon>
        <taxon>Candidatus Yanofskyibacteriota</taxon>
    </lineage>
</organism>
<evidence type="ECO:0000313" key="2">
    <source>
        <dbReference type="Proteomes" id="UP000176834"/>
    </source>
</evidence>
<gene>
    <name evidence="1" type="ORF">A3B86_03145</name>
</gene>
<accession>A0A1F8F250</accession>
<protein>
    <recommendedName>
        <fullName evidence="3">Homing endonuclease LAGLIDADG domain-containing protein</fullName>
    </recommendedName>
</protein>